<reference evidence="1 2" key="1">
    <citation type="submission" date="2018-03" db="EMBL/GenBank/DDBJ databases">
        <title>Whole genome sequencing of Histamine producing bacteria.</title>
        <authorList>
            <person name="Butler K."/>
        </authorList>
    </citation>
    <scope>NUCLEOTIDE SEQUENCE [LARGE SCALE GENOMIC DNA]</scope>
    <source>
        <strain evidence="1 2">DSM 23343</strain>
    </source>
</reference>
<evidence type="ECO:0000313" key="2">
    <source>
        <dbReference type="Proteomes" id="UP000241858"/>
    </source>
</evidence>
<dbReference type="RefSeq" id="WP_060997197.1">
    <property type="nucleotide sequence ID" value="NZ_LNQZ01000004.1"/>
</dbReference>
<protein>
    <recommendedName>
        <fullName evidence="3">DUF11 domain-containing protein</fullName>
    </recommendedName>
</protein>
<comment type="caution">
    <text evidence="1">The sequence shown here is derived from an EMBL/GenBank/DDBJ whole genome shotgun (WGS) entry which is preliminary data.</text>
</comment>
<gene>
    <name evidence="1" type="ORF">C0W81_00280</name>
</gene>
<sequence length="922" mass="96361">MNVFYRLVIKLSLLIIASASFFTFALTESGTVIKNQAGATYRDSADILRSTTSNLVETLVQPVAALTLINDQSKLGAPGRTVTFNHVLTNTGNSTDSFKLDYVLPSNVITGAEVYPDANNDGVADAGSTAIASGDIIGPLAAGESFDFVIVADIDAAAAINASNSLTVTATSQAVTVDGITVANNAVGTETNTDTLTVTNLPIIEMTKSISASEGASPSGPYTVTFTYTNVGLTNMDPLQTNGVILTDELPEGMRFDGKVAWSVSGTIITASGVTTGGSEVSGDHNLSFTTCIAPDSSCANNDEIVFTMDGLASDESATVSFEVNIDAGLATETLYNSGVFGFDENNSGTVETSEKNKNNTNRVPFLITANYAVIANNGGCDVGSNDINCDGSDDTNHEIVEVATATQGERVSFTNYIWNQGNAEDIFNITLDNSTFPSGTSFFFYKSDGITPLLDTDNDGKPDTGIIPALGQSCQSYHVTDSNGTCGYKVVLVATLPASSTGGPYQVEKTATSSNNTAKSNMVIDKLGAIIASTVDLTNNFRAETATTQEDSCDAADDNCGFGVGPESSAVTTNLAAPGAITRFTLYVTNTSGTADGYLLKYSDSDFAEDTLPAGWSVTFKDSTENVITNIPVLAPDNAVMIYADVTVPETAPTALQSLYFRVVSAATGAVDTKHDAVNVDNSSMCIVFEADSEGVTHSGGVIIYKHNILNNSNDAYSNIALVVSNSNPDFTAVVYEDNGDDVFSAADTAITEIATLAGNETKVLFVKVFTPGNISQGSKNITTLAATVSCGTAQVIDITTIANTNMKITKEQTPDLNCNGESDTAVYVTSTFAVPPGKCVIYRLTAENIGIEDAKNVKLNDATPAYTTFNVFNNRVPTISKGTIGANAYIDGSTGSIVGTINNISPGESETMEFGIKIDN</sequence>
<dbReference type="Proteomes" id="UP000241858">
    <property type="component" value="Unassembled WGS sequence"/>
</dbReference>
<evidence type="ECO:0008006" key="3">
    <source>
        <dbReference type="Google" id="ProtNLM"/>
    </source>
</evidence>
<proteinExistence type="predicted"/>
<dbReference type="EMBL" id="PYLY01000001">
    <property type="protein sequence ID" value="PSU12857.1"/>
    <property type="molecule type" value="Genomic_DNA"/>
</dbReference>
<evidence type="ECO:0000313" key="1">
    <source>
        <dbReference type="EMBL" id="PSU12857.1"/>
    </source>
</evidence>
<dbReference type="AlphaFoldDB" id="A0A2T3I328"/>
<dbReference type="NCBIfam" id="TIGR01451">
    <property type="entry name" value="B_ant_repeat"/>
    <property type="match status" value="1"/>
</dbReference>
<organism evidence="1 2">
    <name type="scientific">Photobacterium aquimaris</name>
    <dbReference type="NCBI Taxonomy" id="512643"/>
    <lineage>
        <taxon>Bacteria</taxon>
        <taxon>Pseudomonadati</taxon>
        <taxon>Pseudomonadota</taxon>
        <taxon>Gammaproteobacteria</taxon>
        <taxon>Vibrionales</taxon>
        <taxon>Vibrionaceae</taxon>
        <taxon>Photobacterium</taxon>
    </lineage>
</organism>
<accession>A0A2T3I328</accession>
<dbReference type="OrthoDB" id="28777at2"/>
<name>A0A2T3I328_9GAMM</name>
<dbReference type="InterPro" id="IPR047589">
    <property type="entry name" value="DUF11_rpt"/>
</dbReference>